<dbReference type="InterPro" id="IPR013785">
    <property type="entry name" value="Aldolase_TIM"/>
</dbReference>
<dbReference type="PANTHER" id="PTHR30456:SF0">
    <property type="entry name" value="PYRIDOXINE 5'-PHOSPHATE SYNTHASE"/>
    <property type="match status" value="1"/>
</dbReference>
<dbReference type="NCBIfam" id="TIGR00559">
    <property type="entry name" value="pdxJ"/>
    <property type="match status" value="1"/>
</dbReference>
<evidence type="ECO:0000256" key="4">
    <source>
        <dbReference type="HAMAP-Rule" id="MF_00279"/>
    </source>
</evidence>
<feature type="binding site" evidence="4">
    <location>
        <position position="18"/>
    </location>
    <ligand>
        <name>3-amino-2-oxopropyl phosphate</name>
        <dbReference type="ChEBI" id="CHEBI:57279"/>
    </ligand>
</feature>
<dbReference type="HAMAP" id="MF_00279">
    <property type="entry name" value="PdxJ"/>
    <property type="match status" value="1"/>
</dbReference>
<dbReference type="InterPro" id="IPR036130">
    <property type="entry name" value="Pyridoxine-5'_phos_synth"/>
</dbReference>
<dbReference type="InterPro" id="IPR004569">
    <property type="entry name" value="PyrdxlP_synth_PdxJ"/>
</dbReference>
<organism evidence="6 7">
    <name type="scientific">Deefgea tanakiae</name>
    <dbReference type="NCBI Taxonomy" id="2865840"/>
    <lineage>
        <taxon>Bacteria</taxon>
        <taxon>Pseudomonadati</taxon>
        <taxon>Pseudomonadota</taxon>
        <taxon>Betaproteobacteria</taxon>
        <taxon>Neisseriales</taxon>
        <taxon>Chitinibacteraceae</taxon>
        <taxon>Deefgea</taxon>
    </lineage>
</organism>
<evidence type="ECO:0000256" key="1">
    <source>
        <dbReference type="ARBA" id="ARBA00022490"/>
    </source>
</evidence>
<dbReference type="RefSeq" id="WP_221004844.1">
    <property type="nucleotide sequence ID" value="NZ_CP081150.1"/>
</dbReference>
<evidence type="ECO:0000256" key="5">
    <source>
        <dbReference type="NCBIfam" id="TIGR00559"/>
    </source>
</evidence>
<evidence type="ECO:0000256" key="3">
    <source>
        <dbReference type="ARBA" id="ARBA00023096"/>
    </source>
</evidence>
<feature type="binding site" evidence="4">
    <location>
        <begin position="216"/>
        <end position="217"/>
    </location>
    <ligand>
        <name>3-amino-2-oxopropyl phosphate</name>
        <dbReference type="ChEBI" id="CHEBI:57279"/>
    </ligand>
</feature>
<sequence length="245" mass="26909">MTILSININKIALLRNSRGRNYPDVRAFAERCLDLGAGGITLHPRPDQRHARYSDVTELGALCESRGVELNVEGYPTPEFLDVVKANRPAQCTLVPDAPDQVTSDHGWDLQKDGDFLRPILAELKALGIRTSLFIDYDTQDMALAKALGADRVELYTEPYAEHFATPQGEAIFAGFIAAAQRAQDAGLEVNAGHDLNLQNLAKFLTIPNIVEVSIGHAVIVECLESGITDVLRQYVEICRPKISN</sequence>
<name>A0ABX8Z1J4_9NEIS</name>
<feature type="active site" description="Proton acceptor" evidence="4">
    <location>
        <position position="43"/>
    </location>
</feature>
<feature type="binding site" evidence="4">
    <location>
        <position position="195"/>
    </location>
    <ligand>
        <name>3-amino-2-oxopropyl phosphate</name>
        <dbReference type="ChEBI" id="CHEBI:57279"/>
    </ligand>
</feature>
<dbReference type="EMBL" id="CP081150">
    <property type="protein sequence ID" value="QZA76438.1"/>
    <property type="molecule type" value="Genomic_DNA"/>
</dbReference>
<comment type="catalytic activity">
    <reaction evidence="4">
        <text>3-amino-2-oxopropyl phosphate + 1-deoxy-D-xylulose 5-phosphate = pyridoxine 5'-phosphate + phosphate + 2 H2O + H(+)</text>
        <dbReference type="Rhea" id="RHEA:15265"/>
        <dbReference type="ChEBI" id="CHEBI:15377"/>
        <dbReference type="ChEBI" id="CHEBI:15378"/>
        <dbReference type="ChEBI" id="CHEBI:43474"/>
        <dbReference type="ChEBI" id="CHEBI:57279"/>
        <dbReference type="ChEBI" id="CHEBI:57792"/>
        <dbReference type="ChEBI" id="CHEBI:58589"/>
        <dbReference type="EC" id="2.6.99.2"/>
    </reaction>
</comment>
<gene>
    <name evidence="4" type="primary">pdxJ</name>
    <name evidence="6" type="ORF">K4H28_08755</name>
</gene>
<keyword evidence="3 4" id="KW-0664">Pyridoxine biosynthesis</keyword>
<feature type="active site" description="Proton acceptor" evidence="4">
    <location>
        <position position="73"/>
    </location>
</feature>
<evidence type="ECO:0000313" key="6">
    <source>
        <dbReference type="EMBL" id="QZA76438.1"/>
    </source>
</evidence>
<reference evidence="6 7" key="1">
    <citation type="submission" date="2021-08" db="EMBL/GenBank/DDBJ databases">
        <title>complete genome sequencing of Deefgea sp. D25.</title>
        <authorList>
            <person name="Bae J.-W."/>
            <person name="Gim D.-H."/>
        </authorList>
    </citation>
    <scope>NUCLEOTIDE SEQUENCE [LARGE SCALE GENOMIC DNA]</scope>
    <source>
        <strain evidence="6 7">D25</strain>
    </source>
</reference>
<comment type="pathway">
    <text evidence="4">Cofactor biosynthesis; pyridoxine 5'-phosphate biosynthesis; pyridoxine 5'-phosphate from D-erythrose 4-phosphate: step 5/5.</text>
</comment>
<evidence type="ECO:0000313" key="7">
    <source>
        <dbReference type="Proteomes" id="UP000825679"/>
    </source>
</evidence>
<dbReference type="Pfam" id="PF03740">
    <property type="entry name" value="PdxJ"/>
    <property type="match status" value="1"/>
</dbReference>
<dbReference type="Gene3D" id="3.20.20.70">
    <property type="entry name" value="Aldolase class I"/>
    <property type="match status" value="1"/>
</dbReference>
<feature type="active site" description="Proton donor" evidence="4">
    <location>
        <position position="194"/>
    </location>
</feature>
<accession>A0ABX8Z1J4</accession>
<keyword evidence="2 4" id="KW-0808">Transferase</keyword>
<dbReference type="EC" id="2.6.99.2" evidence="4 5"/>
<feature type="binding site" evidence="4">
    <location>
        <position position="103"/>
    </location>
    <ligand>
        <name>1-deoxy-D-xylulose 5-phosphate</name>
        <dbReference type="ChEBI" id="CHEBI:57792"/>
    </ligand>
</feature>
<keyword evidence="1 4" id="KW-0963">Cytoplasm</keyword>
<feature type="binding site" evidence="4">
    <location>
        <position position="50"/>
    </location>
    <ligand>
        <name>1-deoxy-D-xylulose 5-phosphate</name>
        <dbReference type="ChEBI" id="CHEBI:57792"/>
    </ligand>
</feature>
<dbReference type="Proteomes" id="UP000825679">
    <property type="component" value="Chromosome"/>
</dbReference>
<comment type="subcellular location">
    <subcellularLocation>
        <location evidence="4">Cytoplasm</location>
    </subcellularLocation>
</comment>
<protein>
    <recommendedName>
        <fullName evidence="4 5">Pyridoxine 5'-phosphate synthase</fullName>
        <shortName evidence="4">PNP synthase</shortName>
        <ecNumber evidence="4 5">2.6.99.2</ecNumber>
    </recommendedName>
</protein>
<dbReference type="NCBIfam" id="NF003626">
    <property type="entry name" value="PRK05265.1-4"/>
    <property type="match status" value="1"/>
</dbReference>
<comment type="subunit">
    <text evidence="4">Homooctamer; tetramer of dimers.</text>
</comment>
<dbReference type="CDD" id="cd00003">
    <property type="entry name" value="PNPsynthase"/>
    <property type="match status" value="1"/>
</dbReference>
<dbReference type="GO" id="GO:0033856">
    <property type="term" value="F:pyridoxine 5'-phosphate synthase activity"/>
    <property type="evidence" value="ECO:0007669"/>
    <property type="project" value="UniProtKB-EC"/>
</dbReference>
<proteinExistence type="inferred from homology"/>
<feature type="binding site" evidence="4">
    <location>
        <position position="7"/>
    </location>
    <ligand>
        <name>3-amino-2-oxopropyl phosphate</name>
        <dbReference type="ChEBI" id="CHEBI:57279"/>
    </ligand>
</feature>
<keyword evidence="7" id="KW-1185">Reference proteome</keyword>
<feature type="binding site" evidence="4">
    <location>
        <position position="45"/>
    </location>
    <ligand>
        <name>1-deoxy-D-xylulose 5-phosphate</name>
        <dbReference type="ChEBI" id="CHEBI:57792"/>
    </ligand>
</feature>
<dbReference type="SUPFAM" id="SSF63892">
    <property type="entry name" value="Pyridoxine 5'-phosphate synthase"/>
    <property type="match status" value="1"/>
</dbReference>
<feature type="site" description="Transition state stabilizer" evidence="4">
    <location>
        <position position="154"/>
    </location>
</feature>
<comment type="similarity">
    <text evidence="4">Belongs to the PNP synthase family.</text>
</comment>
<dbReference type="PANTHER" id="PTHR30456">
    <property type="entry name" value="PYRIDOXINE 5'-PHOSPHATE SYNTHASE"/>
    <property type="match status" value="1"/>
</dbReference>
<comment type="caution">
    <text evidence="4">Lacks conserved residue(s) required for the propagation of feature annotation.</text>
</comment>
<evidence type="ECO:0000256" key="2">
    <source>
        <dbReference type="ARBA" id="ARBA00022679"/>
    </source>
</evidence>
<comment type="function">
    <text evidence="4">Catalyzes the complicated ring closure reaction between the two acyclic compounds 1-deoxy-D-xylulose-5-phosphate (DXP) and 3-amino-2-oxopropyl phosphate (1-amino-acetone-3-phosphate or AAP) to form pyridoxine 5'-phosphate (PNP) and inorganic phosphate.</text>
</comment>